<organism evidence="1 2">
    <name type="scientific">Melastoma candidum</name>
    <dbReference type="NCBI Taxonomy" id="119954"/>
    <lineage>
        <taxon>Eukaryota</taxon>
        <taxon>Viridiplantae</taxon>
        <taxon>Streptophyta</taxon>
        <taxon>Embryophyta</taxon>
        <taxon>Tracheophyta</taxon>
        <taxon>Spermatophyta</taxon>
        <taxon>Magnoliopsida</taxon>
        <taxon>eudicotyledons</taxon>
        <taxon>Gunneridae</taxon>
        <taxon>Pentapetalae</taxon>
        <taxon>rosids</taxon>
        <taxon>malvids</taxon>
        <taxon>Myrtales</taxon>
        <taxon>Melastomataceae</taxon>
        <taxon>Melastomatoideae</taxon>
        <taxon>Melastomateae</taxon>
        <taxon>Melastoma</taxon>
    </lineage>
</organism>
<sequence>MRSFSLTISTNFNYPAKKNPSDSGERERDGWKMEEEIESKFEERGFVSDIDEAETFQKSLNFCINFKLGHSDLVSSWEVYYLNRQLNESVIRKAEMNGFLLHLQNEVRVREAVIKKEPNLHIYFEKDIVISRPAKKQAMQPKDLSKESCPSQQLSMVTSLTNPGGIEANEKMLFGCTTDLPPPQLLHYRWRLNKDQSWNRDQSIR</sequence>
<keyword evidence="2" id="KW-1185">Reference proteome</keyword>
<evidence type="ECO:0000313" key="2">
    <source>
        <dbReference type="Proteomes" id="UP001057402"/>
    </source>
</evidence>
<proteinExistence type="predicted"/>
<accession>A0ACB9R3W7</accession>
<dbReference type="Proteomes" id="UP001057402">
    <property type="component" value="Chromosome 4"/>
</dbReference>
<name>A0ACB9R3W7_9MYRT</name>
<gene>
    <name evidence="1" type="ORF">MLD38_011880</name>
</gene>
<reference evidence="2" key="1">
    <citation type="journal article" date="2023" name="Front. Plant Sci.">
        <title>Chromosomal-level genome assembly of Melastoma candidum provides insights into trichome evolution.</title>
        <authorList>
            <person name="Zhong Y."/>
            <person name="Wu W."/>
            <person name="Sun C."/>
            <person name="Zou P."/>
            <person name="Liu Y."/>
            <person name="Dai S."/>
            <person name="Zhou R."/>
        </authorList>
    </citation>
    <scope>NUCLEOTIDE SEQUENCE [LARGE SCALE GENOMIC DNA]</scope>
</reference>
<protein>
    <submittedName>
        <fullName evidence="1">Uncharacterized protein</fullName>
    </submittedName>
</protein>
<evidence type="ECO:0000313" key="1">
    <source>
        <dbReference type="EMBL" id="KAI4373801.1"/>
    </source>
</evidence>
<comment type="caution">
    <text evidence="1">The sequence shown here is derived from an EMBL/GenBank/DDBJ whole genome shotgun (WGS) entry which is preliminary data.</text>
</comment>
<dbReference type="EMBL" id="CM042883">
    <property type="protein sequence ID" value="KAI4373801.1"/>
    <property type="molecule type" value="Genomic_DNA"/>
</dbReference>